<evidence type="ECO:0000313" key="3">
    <source>
        <dbReference type="Proteomes" id="UP001049176"/>
    </source>
</evidence>
<proteinExistence type="predicted"/>
<dbReference type="Proteomes" id="UP001049176">
    <property type="component" value="Chromosome 9"/>
</dbReference>
<dbReference type="AlphaFoldDB" id="A0A9P7UPM5"/>
<evidence type="ECO:0000256" key="1">
    <source>
        <dbReference type="SAM" id="MobiDB-lite"/>
    </source>
</evidence>
<dbReference type="GeneID" id="66082269"/>
<sequence length="97" mass="10986">MSISVQESQEYQEHQQSNHMDSDARSSIFNFEDDEDEHDHAEHSSPSSSSFDKSTFAHLISSYGSSSSTAWLEFSRYDSVIVGVFGLVWHGLYQFGL</sequence>
<dbReference type="RefSeq" id="XP_043003685.1">
    <property type="nucleotide sequence ID" value="XM_043158340.1"/>
</dbReference>
<dbReference type="EMBL" id="CM032189">
    <property type="protein sequence ID" value="KAG7087214.1"/>
    <property type="molecule type" value="Genomic_DNA"/>
</dbReference>
<gene>
    <name evidence="2" type="ORF">E1B28_013194</name>
</gene>
<accession>A0A9P7UPM5</accession>
<evidence type="ECO:0000313" key="2">
    <source>
        <dbReference type="EMBL" id="KAG7087214.1"/>
    </source>
</evidence>
<feature type="compositionally biased region" description="Low complexity" evidence="1">
    <location>
        <begin position="1"/>
        <end position="17"/>
    </location>
</feature>
<dbReference type="KEGG" id="more:E1B28_013194"/>
<name>A0A9P7UPM5_9AGAR</name>
<keyword evidence="3" id="KW-1185">Reference proteome</keyword>
<organism evidence="2 3">
    <name type="scientific">Marasmius oreades</name>
    <name type="common">fairy-ring Marasmius</name>
    <dbReference type="NCBI Taxonomy" id="181124"/>
    <lineage>
        <taxon>Eukaryota</taxon>
        <taxon>Fungi</taxon>
        <taxon>Dikarya</taxon>
        <taxon>Basidiomycota</taxon>
        <taxon>Agaricomycotina</taxon>
        <taxon>Agaricomycetes</taxon>
        <taxon>Agaricomycetidae</taxon>
        <taxon>Agaricales</taxon>
        <taxon>Marasmiineae</taxon>
        <taxon>Marasmiaceae</taxon>
        <taxon>Marasmius</taxon>
    </lineage>
</organism>
<comment type="caution">
    <text evidence="2">The sequence shown here is derived from an EMBL/GenBank/DDBJ whole genome shotgun (WGS) entry which is preliminary data.</text>
</comment>
<reference evidence="2" key="1">
    <citation type="journal article" date="2021" name="Genome Biol. Evol.">
        <title>The assembled and annotated genome of the fairy-ring fungus Marasmius oreades.</title>
        <authorList>
            <person name="Hiltunen M."/>
            <person name="Ament-Velasquez S.L."/>
            <person name="Johannesson H."/>
        </authorList>
    </citation>
    <scope>NUCLEOTIDE SEQUENCE</scope>
    <source>
        <strain evidence="2">03SP1</strain>
    </source>
</reference>
<feature type="region of interest" description="Disordered" evidence="1">
    <location>
        <begin position="1"/>
        <end position="52"/>
    </location>
</feature>
<protein>
    <submittedName>
        <fullName evidence="2">Uncharacterized protein</fullName>
    </submittedName>
</protein>